<gene>
    <name evidence="1" type="ORF">SAMN05444955_10325</name>
</gene>
<organism evidence="1 2">
    <name type="scientific">Lihuaxuella thermophila</name>
    <dbReference type="NCBI Taxonomy" id="1173111"/>
    <lineage>
        <taxon>Bacteria</taxon>
        <taxon>Bacillati</taxon>
        <taxon>Bacillota</taxon>
        <taxon>Bacilli</taxon>
        <taxon>Bacillales</taxon>
        <taxon>Thermoactinomycetaceae</taxon>
        <taxon>Lihuaxuella</taxon>
    </lineage>
</organism>
<accession>A0A1H8C239</accession>
<evidence type="ECO:0000313" key="1">
    <source>
        <dbReference type="EMBL" id="SEM89106.1"/>
    </source>
</evidence>
<protein>
    <submittedName>
        <fullName evidence="1">Uncharacterized protein</fullName>
    </submittedName>
</protein>
<proteinExistence type="predicted"/>
<dbReference type="Proteomes" id="UP000199695">
    <property type="component" value="Unassembled WGS sequence"/>
</dbReference>
<name>A0A1H8C239_9BACL</name>
<dbReference type="AlphaFoldDB" id="A0A1H8C239"/>
<dbReference type="EMBL" id="FOCQ01000003">
    <property type="protein sequence ID" value="SEM89106.1"/>
    <property type="molecule type" value="Genomic_DNA"/>
</dbReference>
<sequence>MMADNHQLKNMNDMYVRTFGADECAIIEFALRETYQSLKDYEDRWHLEQKEKIKKLLSEKFEIKIN</sequence>
<reference evidence="1 2" key="1">
    <citation type="submission" date="2016-10" db="EMBL/GenBank/DDBJ databases">
        <authorList>
            <person name="de Groot N.N."/>
        </authorList>
    </citation>
    <scope>NUCLEOTIDE SEQUENCE [LARGE SCALE GENOMIC DNA]</scope>
    <source>
        <strain evidence="1 2">DSM 46701</strain>
    </source>
</reference>
<evidence type="ECO:0000313" key="2">
    <source>
        <dbReference type="Proteomes" id="UP000199695"/>
    </source>
</evidence>
<keyword evidence="2" id="KW-1185">Reference proteome</keyword>